<keyword evidence="2" id="KW-1185">Reference proteome</keyword>
<comment type="caution">
    <text evidence="1">The sequence shown here is derived from an EMBL/GenBank/DDBJ whole genome shotgun (WGS) entry which is preliminary data.</text>
</comment>
<sequence length="19" mass="1956">MTKENVAAGEGIPRLALSV</sequence>
<evidence type="ECO:0000313" key="2">
    <source>
        <dbReference type="Proteomes" id="UP000314294"/>
    </source>
</evidence>
<organism evidence="1 2">
    <name type="scientific">Liparis tanakae</name>
    <name type="common">Tanaka's snailfish</name>
    <dbReference type="NCBI Taxonomy" id="230148"/>
    <lineage>
        <taxon>Eukaryota</taxon>
        <taxon>Metazoa</taxon>
        <taxon>Chordata</taxon>
        <taxon>Craniata</taxon>
        <taxon>Vertebrata</taxon>
        <taxon>Euteleostomi</taxon>
        <taxon>Actinopterygii</taxon>
        <taxon>Neopterygii</taxon>
        <taxon>Teleostei</taxon>
        <taxon>Neoteleostei</taxon>
        <taxon>Acanthomorphata</taxon>
        <taxon>Eupercaria</taxon>
        <taxon>Perciformes</taxon>
        <taxon>Cottioidei</taxon>
        <taxon>Cottales</taxon>
        <taxon>Liparidae</taxon>
        <taxon>Liparis</taxon>
    </lineage>
</organism>
<protein>
    <submittedName>
        <fullName evidence="1">Uncharacterized protein</fullName>
    </submittedName>
</protein>
<dbReference type="Proteomes" id="UP000314294">
    <property type="component" value="Unassembled WGS sequence"/>
</dbReference>
<accession>A0A4Z2F273</accession>
<name>A0A4Z2F273_9TELE</name>
<gene>
    <name evidence="1" type="ORF">EYF80_054967</name>
</gene>
<reference evidence="1 2" key="1">
    <citation type="submission" date="2019-03" db="EMBL/GenBank/DDBJ databases">
        <title>First draft genome of Liparis tanakae, snailfish: a comprehensive survey of snailfish specific genes.</title>
        <authorList>
            <person name="Kim W."/>
            <person name="Song I."/>
            <person name="Jeong J.-H."/>
            <person name="Kim D."/>
            <person name="Kim S."/>
            <person name="Ryu S."/>
            <person name="Song J.Y."/>
            <person name="Lee S.K."/>
        </authorList>
    </citation>
    <scope>NUCLEOTIDE SEQUENCE [LARGE SCALE GENOMIC DNA]</scope>
    <source>
        <tissue evidence="1">Muscle</tissue>
    </source>
</reference>
<dbReference type="AlphaFoldDB" id="A0A4Z2F273"/>
<evidence type="ECO:0000313" key="1">
    <source>
        <dbReference type="EMBL" id="TNN34861.1"/>
    </source>
</evidence>
<proteinExistence type="predicted"/>
<dbReference type="EMBL" id="SRLO01001877">
    <property type="protein sequence ID" value="TNN34861.1"/>
    <property type="molecule type" value="Genomic_DNA"/>
</dbReference>